<dbReference type="Proteomes" id="UP001652620">
    <property type="component" value="Chromosome 4"/>
</dbReference>
<sequence>MDYRLRLALFCPIVVIFLQLQATTANDRNIELNSFQALAIDDSWVDWDTLRLKKKTRMEMGLTGDVNIKQNLGNEQLVSLQIHKHDRENNRRGPLVFQTQKPFCKLVESLKSTYDGMVEASNLPKKFECPFPKNTYTYKDYVLDTNDLVKDIPNGDYIIEAVLKHNGKPVSVMLVDVTVSN</sequence>
<evidence type="ECO:0000256" key="1">
    <source>
        <dbReference type="ARBA" id="ARBA00022729"/>
    </source>
</evidence>
<feature type="chain" id="PRO_5047356783" evidence="2">
    <location>
        <begin position="26"/>
        <end position="181"/>
    </location>
</feature>
<protein>
    <submittedName>
        <fullName evidence="4">Uncharacterized protein LOC105223565</fullName>
    </submittedName>
</protein>
<dbReference type="InParanoid" id="A0A6I9V9U1"/>
<dbReference type="Pfam" id="PF06477">
    <property type="entry name" value="DUF1091"/>
    <property type="match status" value="1"/>
</dbReference>
<dbReference type="OrthoDB" id="8179976at2759"/>
<dbReference type="SUPFAM" id="SSF63707">
    <property type="entry name" value="Ganglioside M2 (gm2) activator"/>
    <property type="match status" value="1"/>
</dbReference>
<reference evidence="4" key="1">
    <citation type="submission" date="2025-08" db="UniProtKB">
        <authorList>
            <consortium name="RefSeq"/>
        </authorList>
    </citation>
    <scope>IDENTIFICATION</scope>
    <source>
        <tissue evidence="4">Adult</tissue>
    </source>
</reference>
<dbReference type="InterPro" id="IPR036846">
    <property type="entry name" value="GM2-AP_sf"/>
</dbReference>
<evidence type="ECO:0000313" key="3">
    <source>
        <dbReference type="Proteomes" id="UP001652620"/>
    </source>
</evidence>
<dbReference type="KEGG" id="bdr:105223565"/>
<dbReference type="InterPro" id="IPR010512">
    <property type="entry name" value="DUF1091"/>
</dbReference>
<dbReference type="GeneID" id="105223565"/>
<proteinExistence type="predicted"/>
<feature type="signal peptide" evidence="2">
    <location>
        <begin position="1"/>
        <end position="25"/>
    </location>
</feature>
<dbReference type="RefSeq" id="XP_011199614.2">
    <property type="nucleotide sequence ID" value="XM_011201312.4"/>
</dbReference>
<dbReference type="SMART" id="SM00697">
    <property type="entry name" value="DM8"/>
    <property type="match status" value="1"/>
</dbReference>
<dbReference type="Gene3D" id="2.70.220.10">
    <property type="entry name" value="Ganglioside GM2 activator"/>
    <property type="match status" value="1"/>
</dbReference>
<keyword evidence="3" id="KW-1185">Reference proteome</keyword>
<keyword evidence="1 2" id="KW-0732">Signal</keyword>
<dbReference type="PANTHER" id="PTHR21112">
    <property type="entry name" value="CHEMOSENSORY PROTEIN A 29A-RELATED"/>
    <property type="match status" value="1"/>
</dbReference>
<gene>
    <name evidence="4" type="primary">LOC105223565</name>
</gene>
<dbReference type="FunCoup" id="A0A6I9V9U1">
    <property type="interactions" value="18"/>
</dbReference>
<evidence type="ECO:0000313" key="4">
    <source>
        <dbReference type="RefSeq" id="XP_011199614.2"/>
    </source>
</evidence>
<dbReference type="PANTHER" id="PTHR21112:SF13">
    <property type="entry name" value="CHEMOSENSORY PROTEIN A 7A"/>
    <property type="match status" value="1"/>
</dbReference>
<evidence type="ECO:0000256" key="2">
    <source>
        <dbReference type="SAM" id="SignalP"/>
    </source>
</evidence>
<name>A0A6I9V9U1_BACDO</name>
<dbReference type="AlphaFoldDB" id="A0A6I9V9U1"/>
<organism evidence="3 4">
    <name type="scientific">Bactrocera dorsalis</name>
    <name type="common">Oriental fruit fly</name>
    <name type="synonym">Dacus dorsalis</name>
    <dbReference type="NCBI Taxonomy" id="27457"/>
    <lineage>
        <taxon>Eukaryota</taxon>
        <taxon>Metazoa</taxon>
        <taxon>Ecdysozoa</taxon>
        <taxon>Arthropoda</taxon>
        <taxon>Hexapoda</taxon>
        <taxon>Insecta</taxon>
        <taxon>Pterygota</taxon>
        <taxon>Neoptera</taxon>
        <taxon>Endopterygota</taxon>
        <taxon>Diptera</taxon>
        <taxon>Brachycera</taxon>
        <taxon>Muscomorpha</taxon>
        <taxon>Tephritoidea</taxon>
        <taxon>Tephritidae</taxon>
        <taxon>Bactrocera</taxon>
        <taxon>Bactrocera</taxon>
    </lineage>
</organism>
<accession>A0A6I9V9U1</accession>